<proteinExistence type="predicted"/>
<keyword evidence="2" id="KW-1185">Reference proteome</keyword>
<dbReference type="EMBL" id="MT701595">
    <property type="protein sequence ID" value="QPB09692.1"/>
    <property type="molecule type" value="Genomic_DNA"/>
</dbReference>
<gene>
    <name evidence="1" type="ORF">CPT_Shaeky_005</name>
</gene>
<protein>
    <submittedName>
        <fullName evidence="1">Major capsid protein</fullName>
    </submittedName>
</protein>
<reference evidence="1" key="1">
    <citation type="submission" date="2020-07" db="EMBL/GenBank/DDBJ databases">
        <title>Complete genome sequence of Streptomyces phage Shaeky.</title>
        <authorList>
            <person name="Shodrock S.L."/>
            <person name="Higbee T."/>
            <person name="Clark J.D."/>
            <person name="Hernandez I."/>
            <person name="Liu M."/>
            <person name="Burrowes B."/>
        </authorList>
    </citation>
    <scope>NUCLEOTIDE SEQUENCE</scope>
</reference>
<organism evidence="1 2">
    <name type="scientific">Streptomyces phage Shaeky</name>
    <dbReference type="NCBI Taxonomy" id="2767586"/>
    <lineage>
        <taxon>Viruses</taxon>
        <taxon>Duplodnaviria</taxon>
        <taxon>Heunggongvirae</taxon>
        <taxon>Uroviricota</taxon>
        <taxon>Caudoviricetes</taxon>
        <taxon>Colingsworthviridae</taxon>
        <taxon>Shaekyvirus</taxon>
        <taxon>Shaekyvirus shaeky</taxon>
    </lineage>
</organism>
<evidence type="ECO:0000313" key="1">
    <source>
        <dbReference type="EMBL" id="QPB09692.1"/>
    </source>
</evidence>
<sequence>MSEFIKQQQKLVSAALPLLKRSLILAGFIDRQSGADFQGAQGDVLNIRRPAVLAARSEAITRSKTRSILTDEIVESTIQVKLDTHVYSAVDITDAEATLDVESFAGQILAPQVESIASDLDLKVRDALETLPDLTDANGATVVVGRDADPEVQAKKIRFAIPKLRQRLNANHVPAGGRVLLVGSEVEAALINDPHLTQLDQSGTTDALREASIGRLYGFTIVSSDVIEPDVMIAVHPTAFKLAMIAPVAPAGAAFASSQSANGVAMRYIRDYNSDKAMDRSFLSVYTGISPVLDPLVNARGQYVDATGAVIANPTPDTVVKSQLRGVKVALEPVATGV</sequence>
<dbReference type="Proteomes" id="UP000663581">
    <property type="component" value="Segment"/>
</dbReference>
<accession>A0A873WL39</accession>
<evidence type="ECO:0000313" key="2">
    <source>
        <dbReference type="Proteomes" id="UP000663581"/>
    </source>
</evidence>
<name>A0A873WL39_9CAUD</name>